<dbReference type="Proteomes" id="UP000828251">
    <property type="component" value="Unassembled WGS sequence"/>
</dbReference>
<proteinExistence type="predicted"/>
<dbReference type="PANTHER" id="PTHR46890">
    <property type="entry name" value="NON-LTR RETROLELEMENT REVERSE TRANSCRIPTASE-LIKE PROTEIN-RELATED"/>
    <property type="match status" value="1"/>
</dbReference>
<dbReference type="OrthoDB" id="1936608at2759"/>
<evidence type="ECO:0008006" key="3">
    <source>
        <dbReference type="Google" id="ProtNLM"/>
    </source>
</evidence>
<sequence length="135" mass="14893">MKCTTSVSYSVLINGFNGEKFQPARGHRQGDPLSSFLFLLCEEGFLSLMRLAMKEERLKGVNASRSGPAVSHLLFANDCIWFGKASMRGASLFKEILGEYGCCSGQQVNFKKSIIFFNRNTSEANKQGVVNLLAV</sequence>
<organism evidence="1 2">
    <name type="scientific">Gossypium stocksii</name>
    <dbReference type="NCBI Taxonomy" id="47602"/>
    <lineage>
        <taxon>Eukaryota</taxon>
        <taxon>Viridiplantae</taxon>
        <taxon>Streptophyta</taxon>
        <taxon>Embryophyta</taxon>
        <taxon>Tracheophyta</taxon>
        <taxon>Spermatophyta</taxon>
        <taxon>Magnoliopsida</taxon>
        <taxon>eudicotyledons</taxon>
        <taxon>Gunneridae</taxon>
        <taxon>Pentapetalae</taxon>
        <taxon>rosids</taxon>
        <taxon>malvids</taxon>
        <taxon>Malvales</taxon>
        <taxon>Malvaceae</taxon>
        <taxon>Malvoideae</taxon>
        <taxon>Gossypium</taxon>
    </lineage>
</organism>
<keyword evidence="2" id="KW-1185">Reference proteome</keyword>
<protein>
    <recommendedName>
        <fullName evidence="3">Reverse transcriptase</fullName>
    </recommendedName>
</protein>
<accession>A0A9D3URI2</accession>
<evidence type="ECO:0000313" key="1">
    <source>
        <dbReference type="EMBL" id="KAH1055099.1"/>
    </source>
</evidence>
<comment type="caution">
    <text evidence="1">The sequence shown here is derived from an EMBL/GenBank/DDBJ whole genome shotgun (WGS) entry which is preliminary data.</text>
</comment>
<dbReference type="AlphaFoldDB" id="A0A9D3URI2"/>
<name>A0A9D3URI2_9ROSI</name>
<evidence type="ECO:0000313" key="2">
    <source>
        <dbReference type="Proteomes" id="UP000828251"/>
    </source>
</evidence>
<dbReference type="PANTHER" id="PTHR46890:SF48">
    <property type="entry name" value="RNA-DIRECTED DNA POLYMERASE"/>
    <property type="match status" value="1"/>
</dbReference>
<dbReference type="InterPro" id="IPR052343">
    <property type="entry name" value="Retrotransposon-Effector_Assoc"/>
</dbReference>
<gene>
    <name evidence="1" type="ORF">J1N35_033164</name>
</gene>
<reference evidence="1 2" key="1">
    <citation type="journal article" date="2021" name="Plant Biotechnol. J.">
        <title>Multi-omics assisted identification of the key and species-specific regulatory components of drought-tolerant mechanisms in Gossypium stocksii.</title>
        <authorList>
            <person name="Yu D."/>
            <person name="Ke L."/>
            <person name="Zhang D."/>
            <person name="Wu Y."/>
            <person name="Sun Y."/>
            <person name="Mei J."/>
            <person name="Sun J."/>
            <person name="Sun Y."/>
        </authorList>
    </citation>
    <scope>NUCLEOTIDE SEQUENCE [LARGE SCALE GENOMIC DNA]</scope>
    <source>
        <strain evidence="2">cv. E1</strain>
        <tissue evidence="1">Leaf</tissue>
    </source>
</reference>
<dbReference type="EMBL" id="JAIQCV010000010">
    <property type="protein sequence ID" value="KAH1055099.1"/>
    <property type="molecule type" value="Genomic_DNA"/>
</dbReference>